<name>A0A7M7KNE5_VARDE</name>
<keyword evidence="4 8" id="KW-0698">rRNA processing</keyword>
<dbReference type="GO" id="GO:0000462">
    <property type="term" value="P:maturation of SSU-rRNA from tricistronic rRNA transcript (SSU-rRNA, 5.8S rRNA, LSU-rRNA)"/>
    <property type="evidence" value="ECO:0007669"/>
    <property type="project" value="TreeGrafter"/>
</dbReference>
<dbReference type="Proteomes" id="UP000594260">
    <property type="component" value="Unplaced"/>
</dbReference>
<evidence type="ECO:0000256" key="2">
    <source>
        <dbReference type="ARBA" id="ARBA00010559"/>
    </source>
</evidence>
<organism evidence="10 11">
    <name type="scientific">Varroa destructor</name>
    <name type="common">Honeybee mite</name>
    <dbReference type="NCBI Taxonomy" id="109461"/>
    <lineage>
        <taxon>Eukaryota</taxon>
        <taxon>Metazoa</taxon>
        <taxon>Ecdysozoa</taxon>
        <taxon>Arthropoda</taxon>
        <taxon>Chelicerata</taxon>
        <taxon>Arachnida</taxon>
        <taxon>Acari</taxon>
        <taxon>Parasitiformes</taxon>
        <taxon>Mesostigmata</taxon>
        <taxon>Gamasina</taxon>
        <taxon>Dermanyssoidea</taxon>
        <taxon>Varroidae</taxon>
        <taxon>Varroa</taxon>
    </lineage>
</organism>
<dbReference type="GO" id="GO:0030515">
    <property type="term" value="F:snoRNA binding"/>
    <property type="evidence" value="ECO:0007669"/>
    <property type="project" value="TreeGrafter"/>
</dbReference>
<dbReference type="InterPro" id="IPR021133">
    <property type="entry name" value="HEAT_type_2"/>
</dbReference>
<evidence type="ECO:0000256" key="6">
    <source>
        <dbReference type="ARBA" id="ARBA00023274"/>
    </source>
</evidence>
<feature type="repeat" description="HEAT" evidence="7">
    <location>
        <begin position="1973"/>
        <end position="2009"/>
    </location>
</feature>
<keyword evidence="5 8" id="KW-0539">Nucleus</keyword>
<dbReference type="InterPro" id="IPR016024">
    <property type="entry name" value="ARM-type_fold"/>
</dbReference>
<dbReference type="EnsemblMetazoa" id="XM_022813618">
    <property type="protein sequence ID" value="XP_022669353"/>
    <property type="gene ID" value="LOC111253740"/>
</dbReference>
<dbReference type="RefSeq" id="XP_022669355.1">
    <property type="nucleotide sequence ID" value="XM_022813620.1"/>
</dbReference>
<comment type="function">
    <text evidence="8">Involved in nucleolar processing of pre-18S ribosomal RNA.</text>
</comment>
<dbReference type="RefSeq" id="XP_022669356.1">
    <property type="nucleotide sequence ID" value="XM_022813621.1"/>
</dbReference>
<dbReference type="PANTHER" id="PTHR13457">
    <property type="entry name" value="BAP28"/>
    <property type="match status" value="1"/>
</dbReference>
<dbReference type="Gene3D" id="1.25.10.10">
    <property type="entry name" value="Leucine-rich Repeat Variant"/>
    <property type="match status" value="1"/>
</dbReference>
<dbReference type="InterPro" id="IPR011989">
    <property type="entry name" value="ARM-like"/>
</dbReference>
<dbReference type="PANTHER" id="PTHR13457:SF1">
    <property type="entry name" value="HEAT REPEAT-CONTAINING PROTEIN 1"/>
    <property type="match status" value="1"/>
</dbReference>
<dbReference type="InterPro" id="IPR012954">
    <property type="entry name" value="BP28_C_dom"/>
</dbReference>
<keyword evidence="6 8" id="KW-0687">Ribonucleoprotein</keyword>
<evidence type="ECO:0000256" key="4">
    <source>
        <dbReference type="ARBA" id="ARBA00022552"/>
    </source>
</evidence>
<protein>
    <recommendedName>
        <fullName evidence="8">HEAT repeat-containing protein 1</fullName>
    </recommendedName>
</protein>
<dbReference type="InParanoid" id="A0A7M7KNE5"/>
<comment type="subcellular location">
    <subcellularLocation>
        <location evidence="1 8">Nucleus</location>
        <location evidence="1 8">Nucleolus</location>
    </subcellularLocation>
</comment>
<dbReference type="GeneID" id="111253740"/>
<dbReference type="PROSITE" id="PS50077">
    <property type="entry name" value="HEAT_REPEAT"/>
    <property type="match status" value="1"/>
</dbReference>
<dbReference type="KEGG" id="vde:111253740"/>
<dbReference type="Pfam" id="PF23243">
    <property type="entry name" value="HEAT_HEATR1"/>
    <property type="match status" value="1"/>
</dbReference>
<keyword evidence="11" id="KW-1185">Reference proteome</keyword>
<dbReference type="GO" id="GO:0030686">
    <property type="term" value="C:90S preribosome"/>
    <property type="evidence" value="ECO:0007669"/>
    <property type="project" value="TreeGrafter"/>
</dbReference>
<dbReference type="RefSeq" id="XP_022669353.1">
    <property type="nucleotide sequence ID" value="XM_022813618.1"/>
</dbReference>
<evidence type="ECO:0000313" key="11">
    <source>
        <dbReference type="Proteomes" id="UP000594260"/>
    </source>
</evidence>
<dbReference type="RefSeq" id="XP_022669354.1">
    <property type="nucleotide sequence ID" value="XM_022813619.1"/>
</dbReference>
<dbReference type="GO" id="GO:0045943">
    <property type="term" value="P:positive regulation of transcription by RNA polymerase I"/>
    <property type="evidence" value="ECO:0007669"/>
    <property type="project" value="TreeGrafter"/>
</dbReference>
<dbReference type="Pfam" id="PF08146">
    <property type="entry name" value="BP28CT"/>
    <property type="match status" value="1"/>
</dbReference>
<dbReference type="InterPro" id="IPR040191">
    <property type="entry name" value="UTP10"/>
</dbReference>
<accession>A0A7M7KNE5</accession>
<proteinExistence type="inferred from homology"/>
<evidence type="ECO:0000259" key="9">
    <source>
        <dbReference type="SMART" id="SM01036"/>
    </source>
</evidence>
<reference evidence="10" key="1">
    <citation type="submission" date="2021-01" db="UniProtKB">
        <authorList>
            <consortium name="EnsemblMetazoa"/>
        </authorList>
    </citation>
    <scope>IDENTIFICATION</scope>
</reference>
<dbReference type="Pfam" id="PF12397">
    <property type="entry name" value="U3snoRNP10"/>
    <property type="match status" value="1"/>
</dbReference>
<keyword evidence="3 8" id="KW-0690">Ribosome biogenesis</keyword>
<dbReference type="SUPFAM" id="SSF48371">
    <property type="entry name" value="ARM repeat"/>
    <property type="match status" value="2"/>
</dbReference>
<evidence type="ECO:0000256" key="3">
    <source>
        <dbReference type="ARBA" id="ARBA00022517"/>
    </source>
</evidence>
<dbReference type="EnsemblMetazoa" id="XM_022813620">
    <property type="protein sequence ID" value="XP_022669355"/>
    <property type="gene ID" value="LOC111253740"/>
</dbReference>
<feature type="domain" description="BP28 C-terminal" evidence="9">
    <location>
        <begin position="1723"/>
        <end position="1877"/>
    </location>
</feature>
<dbReference type="EnsemblMetazoa" id="XM_022813621">
    <property type="protein sequence ID" value="XP_022669356"/>
    <property type="gene ID" value="LOC111253740"/>
</dbReference>
<dbReference type="OrthoDB" id="31183at2759"/>
<dbReference type="EnsemblMetazoa" id="XM_022813619">
    <property type="protein sequence ID" value="XP_022669354"/>
    <property type="gene ID" value="LOC111253740"/>
</dbReference>
<evidence type="ECO:0000256" key="5">
    <source>
        <dbReference type="ARBA" id="ARBA00023242"/>
    </source>
</evidence>
<sequence>MATSMTTLAAQLRKLQTPQTALLDQRTTTSRASLLFDAKEAATLDRDIIFAIGCSGLEELCKLNQHVFGRYDRTLFSDASKDFQRAIQTKEQNEQLNTTMTDFLHRLSPYLLLRPAHKALEWLLYRFRIHEFNTVALMQAILPFHETNIFARIIQLIDLSDETTCWHFMSAIKAQGSVLTKKALIAQCAKSPGLFRFVCDSLLAMRKVNQGSALRPAINLSTGVILGVMELHGHRINNKLVSAIIAHVADGFVHAKQDGNVEWVSANAMMVAQLARKQLALKSDLLQLLLITMVKSLNEESVNSGLFALLTAYRYQTNLDTLPQKVTKGFLGFTNLAERLKAAISGSRHADKFMRLFIHGLFVHTLMEVPANDVGAFVLPYFNFITETTEQRQTVAEQFLKAYLVVRVSNEGKKCIPAASEILQKLKQRAGDELDAEIVKGFQTSDRELIAELASECSLGIQHSVVGDNGETVFLALMSKMSHIRMSAVTTIISKAPTTEADPFVKRSLKNLIATETDVGVYNALIDSLSAETFLKFVDADEAISIITERLCTIRKKKWVHVNQKLIQLVCNGLAPSANERSVLRFLLTMSVVFRSFDLAIIDECLKSNVVKSHQELKHLAKCTVSDNMPAIEICDSIAAALAKGFSASAIDDYVQWLLSDSGTNLKTRYASLRFVEHLIIQSKPLNTGTLNAALDTLQVMLLDLEETDGDEIETLAGGALPIRCVTRVIGALLKNVQPIKELEKVPSWHKNVDTRSSEVAFLRRVFSIAVGRQKKEISFRDMLHILFSSCLPSAEFRCNFLCDMLLGHLTGVQSDDNLQLQAHSLCLLAHFIGDVDGDSIELITLSIVIVLLSPSKRIRRLAISVLEHCNKDAFIEYLVKHGSSIADVESVLKCVATFHRSHKITFLNRMFTNEGLTPIVRLGIARMLRNVASPSTIDVCMDIVHRYIDSPGLIIDSVNRELIKLCLEKLSLGSAKKLSDVQQRILFGVLTSSNETMRMLGLQCLSSDLIGKIADTEIVRLIDYLLSSMIDVLSESQRDAAESALRIICQHQTKLVVVELSKVTVDELANLHSVRDVKRMRTSLKETNVKEIKPSDDPLETAEWRRAVILLEILHSVTELKQQDAQGVVTALYDVLRRSLELPVGCVNVEYVKQCILSCLQVHGTCSHELLRPHRHQISLLVKALRLSQCAQTQHAILVMLNHMARLYPDEVLQNMISVFTFMGTSLLRQEDEYSFQVVVQTIQSVIPILLEASKSKSNKDVVSKVTGVFVDSWPDIPEHRRYPIFKKLIETLGSADYAWTLVAQMIDQLLEKEADLEDSDFLEFMLGLVGDFSIDTTLCTCYRLLQFALSVPLYQKQANESMIDKEIVNAAQCSDQRLADFKSVSAMFVEQVLSGTNFISLAAELDENELGQAENMYQALLAVSLESIHVLNAAIQECADDELLESWKSNISLLHDCVDRVNGVLRPNTLVAVMQQLLTQELPSIRRNAMDMLNNKLIAETFFDNCEQIASLVEPLSILVSKSPGEQDTMGRQTALVSLKLICRRIPAANDEINKVFDVVDKLFSSHDKLSDVIVGGVLLLFAELCHSCPTKMLNHFAKLMKRFLIISENGAKKSEAIVLGLVVSYHRLVGNLAGFLSPHLPKLISHVCRLCAEQQLKERDEALKEQLTKICLHIGESISLRVLLPAVEDCITGQPVVKEQPLYLNHLLKIFKAAIESSDRHIFDQQREVVQSLVLRLLYFREEAAAEQMDSEHVTNAEGFIVDCVTTLSLKMSEMTFRPFIMKLYVWATLVAEEMDNDCRFHRTATFFHLCYKLSDTLKGLFVLFVGQFIQQAVNVLDKYRAEVAKETKDVLLETTAWILGTLSNCFQYGGKSFVTSEMYKTVAKSIVDEIENTIDSSASTYERRILTRVTPAIVNLAVACTDADCKDLHNKVLFKTRNSSARIRFSALQTFAAMVRRLGDDYVSLLPESVPFLAELMEDDRPEVEHLAQKVVQEMEQLLGEPLMKYF</sequence>
<evidence type="ECO:0000313" key="10">
    <source>
        <dbReference type="EnsemblMetazoa" id="XP_022669355"/>
    </source>
</evidence>
<dbReference type="GO" id="GO:0034455">
    <property type="term" value="C:t-UTP complex"/>
    <property type="evidence" value="ECO:0007669"/>
    <property type="project" value="TreeGrafter"/>
</dbReference>
<dbReference type="OMA" id="YLLLMQS"/>
<dbReference type="FunCoup" id="A0A7M7KNE5">
    <property type="interactions" value="1730"/>
</dbReference>
<dbReference type="SMART" id="SM01036">
    <property type="entry name" value="BP28CT"/>
    <property type="match status" value="1"/>
</dbReference>
<evidence type="ECO:0000256" key="1">
    <source>
        <dbReference type="ARBA" id="ARBA00004604"/>
    </source>
</evidence>
<dbReference type="InterPro" id="IPR022125">
    <property type="entry name" value="U3snoRNP10_N"/>
</dbReference>
<comment type="similarity">
    <text evidence="2 8">Belongs to the HEATR1/UTP10 family.</text>
</comment>
<evidence type="ECO:0000256" key="7">
    <source>
        <dbReference type="PROSITE-ProRule" id="PRU00103"/>
    </source>
</evidence>
<dbReference type="InterPro" id="IPR056473">
    <property type="entry name" value="HEAT_Utp10/HEAT1"/>
</dbReference>
<evidence type="ECO:0000256" key="8">
    <source>
        <dbReference type="RuleBase" id="RU367065"/>
    </source>
</evidence>
<dbReference type="GO" id="GO:0032040">
    <property type="term" value="C:small-subunit processome"/>
    <property type="evidence" value="ECO:0007669"/>
    <property type="project" value="TreeGrafter"/>
</dbReference>